<dbReference type="EMBL" id="BAAARV010000024">
    <property type="protein sequence ID" value="GAA2344847.1"/>
    <property type="molecule type" value="Genomic_DNA"/>
</dbReference>
<keyword evidence="3" id="KW-1185">Reference proteome</keyword>
<dbReference type="RefSeq" id="WP_344613028.1">
    <property type="nucleotide sequence ID" value="NZ_BAAARV010000024.1"/>
</dbReference>
<organism evidence="2 3">
    <name type="scientific">Dactylosporangium salmoneum</name>
    <dbReference type="NCBI Taxonomy" id="53361"/>
    <lineage>
        <taxon>Bacteria</taxon>
        <taxon>Bacillati</taxon>
        <taxon>Actinomycetota</taxon>
        <taxon>Actinomycetes</taxon>
        <taxon>Micromonosporales</taxon>
        <taxon>Micromonosporaceae</taxon>
        <taxon>Dactylosporangium</taxon>
    </lineage>
</organism>
<reference evidence="2 3" key="1">
    <citation type="journal article" date="2019" name="Int. J. Syst. Evol. Microbiol.">
        <title>The Global Catalogue of Microorganisms (GCM) 10K type strain sequencing project: providing services to taxonomists for standard genome sequencing and annotation.</title>
        <authorList>
            <consortium name="The Broad Institute Genomics Platform"/>
            <consortium name="The Broad Institute Genome Sequencing Center for Infectious Disease"/>
            <person name="Wu L."/>
            <person name="Ma J."/>
        </authorList>
    </citation>
    <scope>NUCLEOTIDE SEQUENCE [LARGE SCALE GENOMIC DNA]</scope>
    <source>
        <strain evidence="2 3">JCM 3272</strain>
    </source>
</reference>
<protein>
    <submittedName>
        <fullName evidence="2">Uncharacterized protein</fullName>
    </submittedName>
</protein>
<proteinExistence type="predicted"/>
<accession>A0ABN3G5Z8</accession>
<evidence type="ECO:0000313" key="2">
    <source>
        <dbReference type="EMBL" id="GAA2344847.1"/>
    </source>
</evidence>
<evidence type="ECO:0000313" key="3">
    <source>
        <dbReference type="Proteomes" id="UP001501444"/>
    </source>
</evidence>
<gene>
    <name evidence="2" type="ORF">GCM10010170_030620</name>
</gene>
<feature type="compositionally biased region" description="Basic and acidic residues" evidence="1">
    <location>
        <begin position="66"/>
        <end position="100"/>
    </location>
</feature>
<name>A0ABN3G5Z8_9ACTN</name>
<sequence>MYEMPRPDTAAMNRVGDGGQAVVGDADAGPGEGQHADGQPRRQRAHAEHQRDFEQGAQPEDQSGVADRRAQLVGDEQRHDLDAERQHLPRIRERLREQRSGRRGHRDRYREQHPVVAPADPPAWCRPWFPRPAHRATAGQPGKPACSADHAVPGESVFIVT</sequence>
<dbReference type="Proteomes" id="UP001501444">
    <property type="component" value="Unassembled WGS sequence"/>
</dbReference>
<feature type="compositionally biased region" description="Basic and acidic residues" evidence="1">
    <location>
        <begin position="34"/>
        <end position="54"/>
    </location>
</feature>
<evidence type="ECO:0000256" key="1">
    <source>
        <dbReference type="SAM" id="MobiDB-lite"/>
    </source>
</evidence>
<feature type="region of interest" description="Disordered" evidence="1">
    <location>
        <begin position="1"/>
        <end position="124"/>
    </location>
</feature>
<comment type="caution">
    <text evidence="2">The sequence shown here is derived from an EMBL/GenBank/DDBJ whole genome shotgun (WGS) entry which is preliminary data.</text>
</comment>